<accession>A0A286UX81</accession>
<proteinExistence type="predicted"/>
<dbReference type="InParanoid" id="A0A286UX81"/>
<evidence type="ECO:0000313" key="2">
    <source>
        <dbReference type="Proteomes" id="UP000217199"/>
    </source>
</evidence>
<reference evidence="1 2" key="1">
    <citation type="journal article" date="2017" name="Mol. Ecol.">
        <title>Comparative and population genomic landscape of Phellinus noxius: A hypervariable fungus causing root rot in trees.</title>
        <authorList>
            <person name="Chung C.L."/>
            <person name="Lee T.J."/>
            <person name="Akiba M."/>
            <person name="Lee H.H."/>
            <person name="Kuo T.H."/>
            <person name="Liu D."/>
            <person name="Ke H.M."/>
            <person name="Yokoi T."/>
            <person name="Roa M.B."/>
            <person name="Lu M.J."/>
            <person name="Chang Y.Y."/>
            <person name="Ann P.J."/>
            <person name="Tsai J.N."/>
            <person name="Chen C.Y."/>
            <person name="Tzean S.S."/>
            <person name="Ota Y."/>
            <person name="Hattori T."/>
            <person name="Sahashi N."/>
            <person name="Liou R.F."/>
            <person name="Kikuchi T."/>
            <person name="Tsai I.J."/>
        </authorList>
    </citation>
    <scope>NUCLEOTIDE SEQUENCE [LARGE SCALE GENOMIC DNA]</scope>
    <source>
        <strain evidence="1 2">FFPRI411160</strain>
    </source>
</reference>
<name>A0A286UX81_9AGAM</name>
<gene>
    <name evidence="1" type="ORF">PNOK_0123900</name>
</gene>
<sequence>MSTISTSTSSETGLARRCLPAVELPEAPDMWIPEYPNGWWSSCFADVETHSTNDENALQLQLGDVTSDSESATSLGLNHITSGMANFFFA</sequence>
<dbReference type="EMBL" id="NBII01000001">
    <property type="protein sequence ID" value="PAV24171.1"/>
    <property type="molecule type" value="Genomic_DNA"/>
</dbReference>
<evidence type="ECO:0000313" key="1">
    <source>
        <dbReference type="EMBL" id="PAV24171.1"/>
    </source>
</evidence>
<protein>
    <submittedName>
        <fullName evidence="1">Uncharacterized protein</fullName>
    </submittedName>
</protein>
<dbReference type="AlphaFoldDB" id="A0A286UX81"/>
<organism evidence="1 2">
    <name type="scientific">Pyrrhoderma noxium</name>
    <dbReference type="NCBI Taxonomy" id="2282107"/>
    <lineage>
        <taxon>Eukaryota</taxon>
        <taxon>Fungi</taxon>
        <taxon>Dikarya</taxon>
        <taxon>Basidiomycota</taxon>
        <taxon>Agaricomycotina</taxon>
        <taxon>Agaricomycetes</taxon>
        <taxon>Hymenochaetales</taxon>
        <taxon>Hymenochaetaceae</taxon>
        <taxon>Pyrrhoderma</taxon>
    </lineage>
</organism>
<dbReference type="Proteomes" id="UP000217199">
    <property type="component" value="Unassembled WGS sequence"/>
</dbReference>
<keyword evidence="2" id="KW-1185">Reference proteome</keyword>
<comment type="caution">
    <text evidence="1">The sequence shown here is derived from an EMBL/GenBank/DDBJ whole genome shotgun (WGS) entry which is preliminary data.</text>
</comment>